<dbReference type="Proteomes" id="UP000318582">
    <property type="component" value="Unassembled WGS sequence"/>
</dbReference>
<feature type="region of interest" description="Disordered" evidence="11">
    <location>
        <begin position="1"/>
        <end position="38"/>
    </location>
</feature>
<dbReference type="GO" id="GO:0051382">
    <property type="term" value="P:kinetochore assembly"/>
    <property type="evidence" value="ECO:0007669"/>
    <property type="project" value="TreeGrafter"/>
</dbReference>
<reference evidence="12 13" key="1">
    <citation type="journal article" date="2019" name="Sci. Rep.">
        <title>Comparative genomics of chytrid fungi reveal insights into the obligate biotrophic and pathogenic lifestyle of Synchytrium endobioticum.</title>
        <authorList>
            <person name="van de Vossenberg B.T.L.H."/>
            <person name="Warris S."/>
            <person name="Nguyen H.D.T."/>
            <person name="van Gent-Pelzer M.P.E."/>
            <person name="Joly D.L."/>
            <person name="van de Geest H.C."/>
            <person name="Bonants P.J.M."/>
            <person name="Smith D.S."/>
            <person name="Levesque C.A."/>
            <person name="van der Lee T.A.J."/>
        </authorList>
    </citation>
    <scope>NUCLEOTIDE SEQUENCE [LARGE SCALE GENOMIC DNA]</scope>
    <source>
        <strain evidence="12 13">CBS 809.83</strain>
    </source>
</reference>
<evidence type="ECO:0000256" key="5">
    <source>
        <dbReference type="ARBA" id="ARBA00022776"/>
    </source>
</evidence>
<dbReference type="GO" id="GO:0005634">
    <property type="term" value="C:nucleus"/>
    <property type="evidence" value="ECO:0007669"/>
    <property type="project" value="InterPro"/>
</dbReference>
<dbReference type="STRING" id="109895.A0A507E624"/>
<keyword evidence="6" id="KW-0995">Kinetochore</keyword>
<sequence>MSARRRSMVKPPVLRVPPPTDLSPPPLPPPPALPTSQTSRNASLELITEQMGWAPVSYVDDVINAMNDLAYKGISSFEQWLQEYGLDEEEAEKGLAATETLFENNIDKHFDKFELLVLQSIFVVPTNLPIKLPHHEELDFSVTAADEANADIEIEELRKSIASAKCLRQKLKEEQASASERLKSLVRMKTDLESLATLSNALPAQPLPVTIPTLLDNLRETRQLAADVQARSHNVSFQELIMRHEEESEEMQDAIAAAIERRRQKQEEIARTPSRRRRSSVGFQVRTGKEGLECAIEYRDKIGGIGDAADIKSWREFLDIGRPPLIELLSRRKANPTSIFCRLFVRDVNDVPSENTDDLIGNLTHDTVDALLNLVGLSTHYESAKQAYTVVQEQANKDASSHQTLERLGGVDALISYLARWGAQPREAARCVDILQMLESLDTSDLNGQHRDQLVDSFAKWLSVYKESELLAIVPYFKKRMNDDWFARLFLERHGFFPLLRLVDPTLAGKRSSDGLKRGLLEACQSCLHGDARRNLFATSNGIDVLVRLLEHKPSGAMLRVLLDLLSGFTLSEDYVDIFVERGGMQVLGKLLQTRKRFKEDVHMPLIKAVRRVATLSSIPLPANLRERLLDCLDELKLEAGTRTGVEEMFGKLMSAAVDRALNTLREKVDKTRSAGSDGKQAVRTAAVDFTTASNEELSAYDRPPPLIEFDVGSSVSEETISRLITLLHAREFHLRAEAVGIVRKITTWREFAPNLVQLLTRALITLMDDDDHIAVQAAGCLANLAAFPTHRPIMAGCRLLARLIAALSSYNVTLIEQVLQALKPFVSDDAYLAELSTTKSLRLLRVVVHAATSYGDCARFSYQRLLDIGDNNLKLDSQHLISQDPWEQVVTDWRSNDFVAHKEAPNVRTKPRRKKVKKVK</sequence>
<dbReference type="InterPro" id="IPR016024">
    <property type="entry name" value="ARM-type_fold"/>
</dbReference>
<keyword evidence="8" id="KW-0131">Cell cycle</keyword>
<keyword evidence="13" id="KW-1185">Reference proteome</keyword>
<dbReference type="InterPro" id="IPR011989">
    <property type="entry name" value="ARM-like"/>
</dbReference>
<accession>A0A507E624</accession>
<keyword evidence="5" id="KW-0498">Mitosis</keyword>
<dbReference type="GO" id="GO:0051301">
    <property type="term" value="P:cell division"/>
    <property type="evidence" value="ECO:0007669"/>
    <property type="project" value="UniProtKB-KW"/>
</dbReference>
<comment type="caution">
    <text evidence="12">The sequence shown here is derived from an EMBL/GenBank/DDBJ whole genome shotgun (WGS) entry which is preliminary data.</text>
</comment>
<evidence type="ECO:0000256" key="1">
    <source>
        <dbReference type="ARBA" id="ARBA00004629"/>
    </source>
</evidence>
<dbReference type="AlphaFoldDB" id="A0A507E624"/>
<dbReference type="PANTHER" id="PTHR14527:SF2">
    <property type="entry name" value="PROTEIN MIS12 HOMOLOG"/>
    <property type="match status" value="1"/>
</dbReference>
<dbReference type="EMBL" id="QEAQ01000027">
    <property type="protein sequence ID" value="TPX59276.1"/>
    <property type="molecule type" value="Genomic_DNA"/>
</dbReference>
<dbReference type="SUPFAM" id="SSF48371">
    <property type="entry name" value="ARM repeat"/>
    <property type="match status" value="1"/>
</dbReference>
<evidence type="ECO:0000313" key="13">
    <source>
        <dbReference type="Proteomes" id="UP000318582"/>
    </source>
</evidence>
<keyword evidence="3" id="KW-0158">Chromosome</keyword>
<protein>
    <submittedName>
        <fullName evidence="12">Uncharacterized protein</fullName>
    </submittedName>
</protein>
<dbReference type="InterPro" id="IPR008685">
    <property type="entry name" value="Centromere_Mis12"/>
</dbReference>
<gene>
    <name evidence="12" type="ORF">PhCBS80983_g02612</name>
</gene>
<feature type="coiled-coil region" evidence="10">
    <location>
        <begin position="154"/>
        <end position="188"/>
    </location>
</feature>
<dbReference type="PANTHER" id="PTHR14527">
    <property type="entry name" value="PROTEIN MIS12 HOMOLOG"/>
    <property type="match status" value="1"/>
</dbReference>
<organism evidence="12 13">
    <name type="scientific">Powellomyces hirtus</name>
    <dbReference type="NCBI Taxonomy" id="109895"/>
    <lineage>
        <taxon>Eukaryota</taxon>
        <taxon>Fungi</taxon>
        <taxon>Fungi incertae sedis</taxon>
        <taxon>Chytridiomycota</taxon>
        <taxon>Chytridiomycota incertae sedis</taxon>
        <taxon>Chytridiomycetes</taxon>
        <taxon>Spizellomycetales</taxon>
        <taxon>Powellomycetaceae</taxon>
        <taxon>Powellomyces</taxon>
    </lineage>
</organism>
<evidence type="ECO:0000256" key="9">
    <source>
        <dbReference type="ARBA" id="ARBA00023328"/>
    </source>
</evidence>
<proteinExistence type="inferred from homology"/>
<evidence type="ECO:0000256" key="6">
    <source>
        <dbReference type="ARBA" id="ARBA00022838"/>
    </source>
</evidence>
<dbReference type="GO" id="GO:0000070">
    <property type="term" value="P:mitotic sister chromatid segregation"/>
    <property type="evidence" value="ECO:0007669"/>
    <property type="project" value="TreeGrafter"/>
</dbReference>
<comment type="similarity">
    <text evidence="2">Belongs to the mis12 family.</text>
</comment>
<name>A0A507E624_9FUNG</name>
<keyword evidence="9" id="KW-0137">Centromere</keyword>
<keyword evidence="7 10" id="KW-0175">Coiled coil</keyword>
<evidence type="ECO:0000313" key="12">
    <source>
        <dbReference type="EMBL" id="TPX59276.1"/>
    </source>
</evidence>
<dbReference type="GO" id="GO:0000444">
    <property type="term" value="C:MIS12/MIND type complex"/>
    <property type="evidence" value="ECO:0007669"/>
    <property type="project" value="TreeGrafter"/>
</dbReference>
<evidence type="ECO:0000256" key="3">
    <source>
        <dbReference type="ARBA" id="ARBA00022454"/>
    </source>
</evidence>
<evidence type="ECO:0000256" key="2">
    <source>
        <dbReference type="ARBA" id="ARBA00008643"/>
    </source>
</evidence>
<comment type="subcellular location">
    <subcellularLocation>
        <location evidence="1">Chromosome</location>
        <location evidence="1">Centromere</location>
        <location evidence="1">Kinetochore</location>
    </subcellularLocation>
</comment>
<keyword evidence="4" id="KW-0132">Cell division</keyword>
<evidence type="ECO:0000256" key="8">
    <source>
        <dbReference type="ARBA" id="ARBA00023306"/>
    </source>
</evidence>
<dbReference type="Gene3D" id="1.25.10.10">
    <property type="entry name" value="Leucine-rich Repeat Variant"/>
    <property type="match status" value="2"/>
</dbReference>
<feature type="coiled-coil region" evidence="10">
    <location>
        <begin position="241"/>
        <end position="268"/>
    </location>
</feature>
<evidence type="ECO:0000256" key="10">
    <source>
        <dbReference type="SAM" id="Coils"/>
    </source>
</evidence>
<dbReference type="Pfam" id="PF05859">
    <property type="entry name" value="Mis12"/>
    <property type="match status" value="1"/>
</dbReference>
<evidence type="ECO:0000256" key="11">
    <source>
        <dbReference type="SAM" id="MobiDB-lite"/>
    </source>
</evidence>
<evidence type="ECO:0000256" key="4">
    <source>
        <dbReference type="ARBA" id="ARBA00022618"/>
    </source>
</evidence>
<feature type="compositionally biased region" description="Pro residues" evidence="11">
    <location>
        <begin position="14"/>
        <end position="33"/>
    </location>
</feature>
<evidence type="ECO:0000256" key="7">
    <source>
        <dbReference type="ARBA" id="ARBA00023054"/>
    </source>
</evidence>